<dbReference type="EMBL" id="JAGMVJ010000006">
    <property type="protein sequence ID" value="KAH7089935.1"/>
    <property type="molecule type" value="Genomic_DNA"/>
</dbReference>
<evidence type="ECO:0000259" key="5">
    <source>
        <dbReference type="Pfam" id="PF13656"/>
    </source>
</evidence>
<keyword evidence="2" id="KW-0804">Transcription</keyword>
<dbReference type="GO" id="GO:0046983">
    <property type="term" value="F:protein dimerization activity"/>
    <property type="evidence" value="ECO:0007669"/>
    <property type="project" value="InterPro"/>
</dbReference>
<evidence type="ECO:0000256" key="4">
    <source>
        <dbReference type="SAM" id="MobiDB-lite"/>
    </source>
</evidence>
<comment type="similarity">
    <text evidence="3">Belongs to the archaeal Rpo11/eukaryotic RPB11/RPC19 RNA polymerase subunit family.</text>
</comment>
<dbReference type="PANTHER" id="PTHR13946:SF16">
    <property type="entry name" value="DNA-DIRECTED RNA POLYMERASE II SUBUNIT RPB11"/>
    <property type="match status" value="1"/>
</dbReference>
<sequence>MTKIRNPTGSQRLFYGLAEDTPDHDEHTHLDDGQRKVKEYAESENMSVFTFYKKDHTLGNLISQRLLTRGYVTFAAYQVDHPHAHLFTLRVSTDDSVSAKDAVVECCMHVIQDLEKLKNSSQKDLGAEKAVKQSLRKCGKGGRPDGDVDVSDKAGASHEKIRSDV</sequence>
<dbReference type="SUPFAM" id="SSF55257">
    <property type="entry name" value="RBP11-like subunits of RNA polymerase"/>
    <property type="match status" value="1"/>
</dbReference>
<dbReference type="Pfam" id="PF13656">
    <property type="entry name" value="RNA_pol_L_2"/>
    <property type="match status" value="1"/>
</dbReference>
<reference evidence="6" key="1">
    <citation type="journal article" date="2021" name="Nat. Commun.">
        <title>Genetic determinants of endophytism in the Arabidopsis root mycobiome.</title>
        <authorList>
            <person name="Mesny F."/>
            <person name="Miyauchi S."/>
            <person name="Thiergart T."/>
            <person name="Pickel B."/>
            <person name="Atanasova L."/>
            <person name="Karlsson M."/>
            <person name="Huettel B."/>
            <person name="Barry K.W."/>
            <person name="Haridas S."/>
            <person name="Chen C."/>
            <person name="Bauer D."/>
            <person name="Andreopoulos W."/>
            <person name="Pangilinan J."/>
            <person name="LaButti K."/>
            <person name="Riley R."/>
            <person name="Lipzen A."/>
            <person name="Clum A."/>
            <person name="Drula E."/>
            <person name="Henrissat B."/>
            <person name="Kohler A."/>
            <person name="Grigoriev I.V."/>
            <person name="Martin F.M."/>
            <person name="Hacquard S."/>
        </authorList>
    </citation>
    <scope>NUCLEOTIDE SEQUENCE</scope>
    <source>
        <strain evidence="6">MPI-SDFR-AT-0120</strain>
    </source>
</reference>
<comment type="caution">
    <text evidence="6">The sequence shown here is derived from an EMBL/GenBank/DDBJ whole genome shotgun (WGS) entry which is preliminary data.</text>
</comment>
<dbReference type="GO" id="GO:0003899">
    <property type="term" value="F:DNA-directed RNA polymerase activity"/>
    <property type="evidence" value="ECO:0007669"/>
    <property type="project" value="TreeGrafter"/>
</dbReference>
<feature type="region of interest" description="Disordered" evidence="4">
    <location>
        <begin position="133"/>
        <end position="165"/>
    </location>
</feature>
<dbReference type="GO" id="GO:0005665">
    <property type="term" value="C:RNA polymerase II, core complex"/>
    <property type="evidence" value="ECO:0007669"/>
    <property type="project" value="TreeGrafter"/>
</dbReference>
<dbReference type="InterPro" id="IPR036603">
    <property type="entry name" value="RBP11-like"/>
</dbReference>
<evidence type="ECO:0000313" key="7">
    <source>
        <dbReference type="Proteomes" id="UP000813461"/>
    </source>
</evidence>
<dbReference type="GO" id="GO:0006366">
    <property type="term" value="P:transcription by RNA polymerase II"/>
    <property type="evidence" value="ECO:0007669"/>
    <property type="project" value="TreeGrafter"/>
</dbReference>
<gene>
    <name evidence="6" type="ORF">FB567DRAFT_439345</name>
</gene>
<evidence type="ECO:0000313" key="6">
    <source>
        <dbReference type="EMBL" id="KAH7089935.1"/>
    </source>
</evidence>
<proteinExistence type="inferred from homology"/>
<protein>
    <submittedName>
        <fullName evidence="6">DNA-directed RNA polymerase</fullName>
    </submittedName>
</protein>
<dbReference type="InterPro" id="IPR009025">
    <property type="entry name" value="RBP11-like_dimer"/>
</dbReference>
<evidence type="ECO:0000256" key="1">
    <source>
        <dbReference type="ARBA" id="ARBA00022478"/>
    </source>
</evidence>
<dbReference type="Proteomes" id="UP000813461">
    <property type="component" value="Unassembled WGS sequence"/>
</dbReference>
<keyword evidence="7" id="KW-1185">Reference proteome</keyword>
<dbReference type="AlphaFoldDB" id="A0A8K0R9F8"/>
<dbReference type="PANTHER" id="PTHR13946">
    <property type="entry name" value="DNA-DIRECTED RNA POLYMERASE I,II,III"/>
    <property type="match status" value="1"/>
</dbReference>
<keyword evidence="1 6" id="KW-0240">DNA-directed RNA polymerase</keyword>
<organism evidence="6 7">
    <name type="scientific">Paraphoma chrysanthemicola</name>
    <dbReference type="NCBI Taxonomy" id="798071"/>
    <lineage>
        <taxon>Eukaryota</taxon>
        <taxon>Fungi</taxon>
        <taxon>Dikarya</taxon>
        <taxon>Ascomycota</taxon>
        <taxon>Pezizomycotina</taxon>
        <taxon>Dothideomycetes</taxon>
        <taxon>Pleosporomycetidae</taxon>
        <taxon>Pleosporales</taxon>
        <taxon>Pleosporineae</taxon>
        <taxon>Phaeosphaeriaceae</taxon>
        <taxon>Paraphoma</taxon>
    </lineage>
</organism>
<evidence type="ECO:0000256" key="3">
    <source>
        <dbReference type="ARBA" id="ARBA00025751"/>
    </source>
</evidence>
<dbReference type="Gene3D" id="3.30.1360.10">
    <property type="entry name" value="RNA polymerase, RBP11-like subunit"/>
    <property type="match status" value="1"/>
</dbReference>
<feature type="compositionally biased region" description="Basic and acidic residues" evidence="4">
    <location>
        <begin position="142"/>
        <end position="165"/>
    </location>
</feature>
<evidence type="ECO:0000256" key="2">
    <source>
        <dbReference type="ARBA" id="ARBA00023163"/>
    </source>
</evidence>
<feature type="domain" description="DNA-directed RNA polymerase RBP11-like dimerisation" evidence="5">
    <location>
        <begin position="48"/>
        <end position="119"/>
    </location>
</feature>
<name>A0A8K0R9F8_9PLEO</name>
<dbReference type="OrthoDB" id="10248581at2759"/>
<accession>A0A8K0R9F8</accession>